<gene>
    <name evidence="2" type="ORF">GCM10009747_31470</name>
</gene>
<dbReference type="EMBL" id="BAAANH010000007">
    <property type="protein sequence ID" value="GAA1768342.1"/>
    <property type="molecule type" value="Genomic_DNA"/>
</dbReference>
<feature type="region of interest" description="Disordered" evidence="1">
    <location>
        <begin position="30"/>
        <end position="54"/>
    </location>
</feature>
<name>A0ABP4X3F1_9MICO</name>
<organism evidence="2 3">
    <name type="scientific">Agromyces humatus</name>
    <dbReference type="NCBI Taxonomy" id="279573"/>
    <lineage>
        <taxon>Bacteria</taxon>
        <taxon>Bacillati</taxon>
        <taxon>Actinomycetota</taxon>
        <taxon>Actinomycetes</taxon>
        <taxon>Micrococcales</taxon>
        <taxon>Microbacteriaceae</taxon>
        <taxon>Agromyces</taxon>
    </lineage>
</organism>
<protein>
    <submittedName>
        <fullName evidence="2">Uncharacterized protein</fullName>
    </submittedName>
</protein>
<sequence>MPSREQCIAAFAAHALRVATRIAQDDLDAVHDGARDLGPEIPPQPAAAASASSS</sequence>
<dbReference type="Proteomes" id="UP001500506">
    <property type="component" value="Unassembled WGS sequence"/>
</dbReference>
<evidence type="ECO:0000256" key="1">
    <source>
        <dbReference type="SAM" id="MobiDB-lite"/>
    </source>
</evidence>
<keyword evidence="3" id="KW-1185">Reference proteome</keyword>
<evidence type="ECO:0000313" key="3">
    <source>
        <dbReference type="Proteomes" id="UP001500506"/>
    </source>
</evidence>
<reference evidence="3" key="1">
    <citation type="journal article" date="2019" name="Int. J. Syst. Evol. Microbiol.">
        <title>The Global Catalogue of Microorganisms (GCM) 10K type strain sequencing project: providing services to taxonomists for standard genome sequencing and annotation.</title>
        <authorList>
            <consortium name="The Broad Institute Genomics Platform"/>
            <consortium name="The Broad Institute Genome Sequencing Center for Infectious Disease"/>
            <person name="Wu L."/>
            <person name="Ma J."/>
        </authorList>
    </citation>
    <scope>NUCLEOTIDE SEQUENCE [LARGE SCALE GENOMIC DNA]</scope>
    <source>
        <strain evidence="3">JCM 14319</strain>
    </source>
</reference>
<comment type="caution">
    <text evidence="2">The sequence shown here is derived from an EMBL/GenBank/DDBJ whole genome shotgun (WGS) entry which is preliminary data.</text>
</comment>
<proteinExistence type="predicted"/>
<evidence type="ECO:0000313" key="2">
    <source>
        <dbReference type="EMBL" id="GAA1768342.1"/>
    </source>
</evidence>
<accession>A0ABP4X3F1</accession>